<dbReference type="GO" id="GO:0005886">
    <property type="term" value="C:plasma membrane"/>
    <property type="evidence" value="ECO:0007669"/>
    <property type="project" value="UniProtKB-SubCell"/>
</dbReference>
<dbReference type="Proteomes" id="UP001193389">
    <property type="component" value="Chromosome"/>
</dbReference>
<dbReference type="InterPro" id="IPR003744">
    <property type="entry name" value="YhhQ"/>
</dbReference>
<comment type="subcellular location">
    <subcellularLocation>
        <location evidence="1">Cell membrane</location>
        <topology evidence="1">Multi-pass membrane protein</topology>
    </subcellularLocation>
</comment>
<keyword evidence="1" id="KW-1133">Transmembrane helix</keyword>
<feature type="transmembrane region" description="Helical" evidence="1">
    <location>
        <begin position="33"/>
        <end position="54"/>
    </location>
</feature>
<keyword evidence="1" id="KW-0813">Transport</keyword>
<keyword evidence="1" id="KW-1003">Cell membrane</keyword>
<keyword evidence="3" id="KW-1185">Reference proteome</keyword>
<dbReference type="KEGG" id="anf:AQPE_1993"/>
<feature type="transmembrane region" description="Helical" evidence="1">
    <location>
        <begin position="186"/>
        <end position="203"/>
    </location>
</feature>
<dbReference type="NCBIfam" id="TIGR00697">
    <property type="entry name" value="queuosine precursor transporter"/>
    <property type="match status" value="1"/>
</dbReference>
<proteinExistence type="inferred from homology"/>
<sequence>MKKEVSVIFMLAGILFATCLLISNILATKILMIGSWAAPAGVLIFPIAYILNDVITEVWGFKKARLIIWTGFAVNILAVLFFTAGIVIPGAPFWQNQEAFSTVLGNTPRIVIASLSAYLIGSFLNAFVMSRMKVLTKGKGFSGRAIASTLVGESADSLIFISIAFAGVFPIGVLVTMIFTQATLKTVYEILILPVTIWVVNFVKRVEGVDAYDTNLSYNLFRLKEI</sequence>
<name>A0A5K7S8L9_9BACT</name>
<evidence type="ECO:0000313" key="3">
    <source>
        <dbReference type="Proteomes" id="UP001193389"/>
    </source>
</evidence>
<dbReference type="RefSeq" id="WP_318350797.1">
    <property type="nucleotide sequence ID" value="NZ_AP018694.1"/>
</dbReference>
<comment type="similarity">
    <text evidence="1">Belongs to the vitamin uptake transporter (VUT/ECF) (TC 2.A.88) family. Q precursor transporter subfamily.</text>
</comment>
<dbReference type="HAMAP" id="MF_02088">
    <property type="entry name" value="Q_prec_transport"/>
    <property type="match status" value="1"/>
</dbReference>
<keyword evidence="1" id="KW-0812">Transmembrane</keyword>
<feature type="transmembrane region" description="Helical" evidence="1">
    <location>
        <begin position="66"/>
        <end position="90"/>
    </location>
</feature>
<dbReference type="Pfam" id="PF02592">
    <property type="entry name" value="Vut_1"/>
    <property type="match status" value="1"/>
</dbReference>
<dbReference type="PANTHER" id="PTHR34300">
    <property type="entry name" value="QUEUOSINE PRECURSOR TRANSPORTER-RELATED"/>
    <property type="match status" value="1"/>
</dbReference>
<evidence type="ECO:0000313" key="2">
    <source>
        <dbReference type="EMBL" id="BBE17835.1"/>
    </source>
</evidence>
<accession>A0A5K7S8L9</accession>
<evidence type="ECO:0000256" key="1">
    <source>
        <dbReference type="HAMAP-Rule" id="MF_02088"/>
    </source>
</evidence>
<keyword evidence="1" id="KW-0472">Membrane</keyword>
<gene>
    <name evidence="2" type="ORF">AQPE_1993</name>
</gene>
<dbReference type="GO" id="GO:0022857">
    <property type="term" value="F:transmembrane transporter activity"/>
    <property type="evidence" value="ECO:0007669"/>
    <property type="project" value="UniProtKB-UniRule"/>
</dbReference>
<protein>
    <recommendedName>
        <fullName evidence="1">Probable queuosine precursor transporter</fullName>
        <shortName evidence="1">Q precursor transporter</shortName>
    </recommendedName>
</protein>
<dbReference type="PANTHER" id="PTHR34300:SF2">
    <property type="entry name" value="QUEUOSINE PRECURSOR TRANSPORTER-RELATED"/>
    <property type="match status" value="1"/>
</dbReference>
<feature type="transmembrane region" description="Helical" evidence="1">
    <location>
        <begin position="110"/>
        <end position="129"/>
    </location>
</feature>
<reference evidence="2" key="1">
    <citation type="journal article" date="2020" name="Int. J. Syst. Evol. Microbiol.">
        <title>Aquipluma nitroreducens gen. nov. sp. nov., a novel facultatively anaerobic bacterium isolated from a freshwater lake.</title>
        <authorList>
            <person name="Watanabe M."/>
            <person name="Kojima H."/>
            <person name="Fukui M."/>
        </authorList>
    </citation>
    <scope>NUCLEOTIDE SEQUENCE</scope>
    <source>
        <strain evidence="2">MeG22</strain>
    </source>
</reference>
<dbReference type="AlphaFoldDB" id="A0A5K7S8L9"/>
<feature type="transmembrane region" description="Helical" evidence="1">
    <location>
        <begin position="158"/>
        <end position="180"/>
    </location>
</feature>
<feature type="transmembrane region" description="Helical" evidence="1">
    <location>
        <begin position="7"/>
        <end position="27"/>
    </location>
</feature>
<dbReference type="EMBL" id="AP018694">
    <property type="protein sequence ID" value="BBE17835.1"/>
    <property type="molecule type" value="Genomic_DNA"/>
</dbReference>
<comment type="function">
    <text evidence="1">Involved in the import of queuosine (Q) precursors, required for Q precursor salvage.</text>
</comment>
<organism evidence="2 3">
    <name type="scientific">Aquipluma nitroreducens</name>
    <dbReference type="NCBI Taxonomy" id="2010828"/>
    <lineage>
        <taxon>Bacteria</taxon>
        <taxon>Pseudomonadati</taxon>
        <taxon>Bacteroidota</taxon>
        <taxon>Bacteroidia</taxon>
        <taxon>Marinilabiliales</taxon>
        <taxon>Prolixibacteraceae</taxon>
        <taxon>Aquipluma</taxon>
    </lineage>
</organism>